<evidence type="ECO:0000313" key="2">
    <source>
        <dbReference type="Proteomes" id="UP000005396"/>
    </source>
</evidence>
<gene>
    <name evidence="1" type="ORF">CLOBOL_02603</name>
</gene>
<reference evidence="1 2" key="1">
    <citation type="submission" date="2007-08" db="EMBL/GenBank/DDBJ databases">
        <authorList>
            <person name="Fulton L."/>
            <person name="Clifton S."/>
            <person name="Fulton B."/>
            <person name="Xu J."/>
            <person name="Minx P."/>
            <person name="Pepin K.H."/>
            <person name="Johnson M."/>
            <person name="Thiruvilangam P."/>
            <person name="Bhonagiri V."/>
            <person name="Nash W.E."/>
            <person name="Mardis E.R."/>
            <person name="Wilson R.K."/>
        </authorList>
    </citation>
    <scope>NUCLEOTIDE SEQUENCE [LARGE SCALE GENOMIC DNA]</scope>
    <source>
        <strain evidence="2">ATCC BAA-613 / DSM 15670 / CCUG 46953 / JCM 12243 / WAL 16351</strain>
    </source>
</reference>
<dbReference type="Proteomes" id="UP000005396">
    <property type="component" value="Unassembled WGS sequence"/>
</dbReference>
<comment type="caution">
    <text evidence="1">The sequence shown here is derived from an EMBL/GenBank/DDBJ whole genome shotgun (WGS) entry which is preliminary data.</text>
</comment>
<protein>
    <submittedName>
        <fullName evidence="1">Uncharacterized protein</fullName>
    </submittedName>
</protein>
<dbReference type="AlphaFoldDB" id="A8RPY7"/>
<proteinExistence type="predicted"/>
<dbReference type="EMBL" id="ABCC02000024">
    <property type="protein sequence ID" value="EDP17107.1"/>
    <property type="molecule type" value="Genomic_DNA"/>
</dbReference>
<organism evidence="1 2">
    <name type="scientific">Enterocloster bolteae (strain ATCC BAA-613 / DSM 15670 / CCUG 46953 / JCM 12243 / WAL 16351)</name>
    <name type="common">Clostridium bolteae</name>
    <dbReference type="NCBI Taxonomy" id="411902"/>
    <lineage>
        <taxon>Bacteria</taxon>
        <taxon>Bacillati</taxon>
        <taxon>Bacillota</taxon>
        <taxon>Clostridia</taxon>
        <taxon>Lachnospirales</taxon>
        <taxon>Lachnospiraceae</taxon>
        <taxon>Enterocloster</taxon>
    </lineage>
</organism>
<dbReference type="HOGENOM" id="CLU_3355387_0_0_9"/>
<evidence type="ECO:0000313" key="1">
    <source>
        <dbReference type="EMBL" id="EDP17107.1"/>
    </source>
</evidence>
<reference evidence="1 2" key="2">
    <citation type="submission" date="2007-09" db="EMBL/GenBank/DDBJ databases">
        <title>Draft genome sequence of Clostridium bolteae (ATCC BAA-613).</title>
        <authorList>
            <person name="Sudarsanam P."/>
            <person name="Ley R."/>
            <person name="Guruge J."/>
            <person name="Turnbaugh P.J."/>
            <person name="Mahowald M."/>
            <person name="Liep D."/>
            <person name="Gordon J."/>
        </authorList>
    </citation>
    <scope>NUCLEOTIDE SEQUENCE [LARGE SCALE GENOMIC DNA]</scope>
    <source>
        <strain evidence="2">ATCC BAA-613 / DSM 15670 / CCUG 46953 / JCM 12243 / WAL 16351</strain>
    </source>
</reference>
<dbReference type="PaxDb" id="411902-CLOBOL_02603"/>
<sequence>MILRLLEKRLIVTRSSFGSGLARNHLQVEMCYNNVL</sequence>
<name>A8RPY7_ENTBW</name>
<accession>A8RPY7</accession>